<dbReference type="PANTHER" id="PTHR16220">
    <property type="entry name" value="WD REPEAT PROTEIN 8-RELATED"/>
    <property type="match status" value="1"/>
</dbReference>
<proteinExistence type="predicted"/>
<sequence>MDNYQFSKVYGANCLAYSPGSTFIATALKDKVQVRSTSSLNCIRTWKCVLPDGPSTSGTQDVVIDNLDWSPSGTCLLAFSDSRGLVWVFDLAQDQVVARVGGVLQAEWAEEDLLTQTEGGLVLYNLTSERNRLIQNVQGHAWSPDRSYLAAPERHQGKQYVGVYDKESLIRHFQVLASDITGISWSPCGKWLALLDWTLSYTVHFYSPVGVHVGSFVRDLSSASAHDMAQSIKRTAWSPNGRHFALGDSGGLVHVVESENWKSIASLRGYQAVSISEPTLPPWSHGQAGIVQFERTTTTHSASPINWLGFSPDGTVLFFGQETVLHVYAFLLDPASSAPDIEPTVTVSFNAPIKSVQYCPTSNRIAVVTRTKFLYLYDGLGVEGVEIPEAESFNAISVHWAPDGNSAAVCDKNAFCLVYEEAADQCAEDDRWDEL</sequence>
<dbReference type="Gene3D" id="2.130.10.10">
    <property type="entry name" value="YVTN repeat-like/Quinoprotein amine dehydrogenase"/>
    <property type="match status" value="3"/>
</dbReference>
<dbReference type="KEGG" id="ccac:CcaHIS019_0302520"/>
<dbReference type="SMART" id="SM00320">
    <property type="entry name" value="WD40"/>
    <property type="match status" value="5"/>
</dbReference>
<dbReference type="GO" id="GO:1990810">
    <property type="term" value="P:microtubule anchoring at mitotic spindle pole body"/>
    <property type="evidence" value="ECO:0007669"/>
    <property type="project" value="TreeGrafter"/>
</dbReference>
<accession>A0AA48IC96</accession>
<evidence type="ECO:0008006" key="3">
    <source>
        <dbReference type="Google" id="ProtNLM"/>
    </source>
</evidence>
<dbReference type="EMBL" id="AP028214">
    <property type="protein sequence ID" value="BEI90182.1"/>
    <property type="molecule type" value="Genomic_DNA"/>
</dbReference>
<gene>
    <name evidence="1" type="ORF">CcaverHIS019_0302520</name>
</gene>
<organism evidence="1 2">
    <name type="scientific">Cutaneotrichosporon cavernicola</name>
    <dbReference type="NCBI Taxonomy" id="279322"/>
    <lineage>
        <taxon>Eukaryota</taxon>
        <taxon>Fungi</taxon>
        <taxon>Dikarya</taxon>
        <taxon>Basidiomycota</taxon>
        <taxon>Agaricomycotina</taxon>
        <taxon>Tremellomycetes</taxon>
        <taxon>Trichosporonales</taxon>
        <taxon>Trichosporonaceae</taxon>
        <taxon>Cutaneotrichosporon</taxon>
    </lineage>
</organism>
<evidence type="ECO:0000313" key="2">
    <source>
        <dbReference type="Proteomes" id="UP001233271"/>
    </source>
</evidence>
<dbReference type="RefSeq" id="XP_060455447.1">
    <property type="nucleotide sequence ID" value="XM_060598676.1"/>
</dbReference>
<dbReference type="PANTHER" id="PTHR16220:SF0">
    <property type="entry name" value="WD REPEAT-CONTAINING PROTEIN WRAP73"/>
    <property type="match status" value="1"/>
</dbReference>
<dbReference type="InterPro" id="IPR015943">
    <property type="entry name" value="WD40/YVTN_repeat-like_dom_sf"/>
</dbReference>
<dbReference type="AlphaFoldDB" id="A0AA48IC96"/>
<dbReference type="InterPro" id="IPR052778">
    <property type="entry name" value="Centrosome-WD_assoc"/>
</dbReference>
<dbReference type="GeneID" id="85494052"/>
<name>A0AA48IC96_9TREE</name>
<dbReference type="GO" id="GO:1990811">
    <property type="term" value="C:MWP complex"/>
    <property type="evidence" value="ECO:0007669"/>
    <property type="project" value="TreeGrafter"/>
</dbReference>
<dbReference type="SUPFAM" id="SSF69322">
    <property type="entry name" value="Tricorn protease domain 2"/>
    <property type="match status" value="1"/>
</dbReference>
<evidence type="ECO:0000313" key="1">
    <source>
        <dbReference type="EMBL" id="BEI90182.1"/>
    </source>
</evidence>
<protein>
    <recommendedName>
        <fullName evidence="3">WD40 repeat-like protein</fullName>
    </recommendedName>
</protein>
<dbReference type="Proteomes" id="UP001233271">
    <property type="component" value="Chromosome 3"/>
</dbReference>
<dbReference type="InterPro" id="IPR001680">
    <property type="entry name" value="WD40_rpt"/>
</dbReference>
<keyword evidence="2" id="KW-1185">Reference proteome</keyword>
<dbReference type="GO" id="GO:0005815">
    <property type="term" value="C:microtubule organizing center"/>
    <property type="evidence" value="ECO:0007669"/>
    <property type="project" value="TreeGrafter"/>
</dbReference>
<reference evidence="1" key="1">
    <citation type="journal article" date="2023" name="BMC Genomics">
        <title>Chromosome-level genome assemblies of Cutaneotrichosporon spp. (Trichosporonales, Basidiomycota) reveal imbalanced evolution between nucleotide sequences and chromosome synteny.</title>
        <authorList>
            <person name="Kobayashi Y."/>
            <person name="Kayamori A."/>
            <person name="Aoki K."/>
            <person name="Shiwa Y."/>
            <person name="Matsutani M."/>
            <person name="Fujita N."/>
            <person name="Sugita T."/>
            <person name="Iwasaki W."/>
            <person name="Tanaka N."/>
            <person name="Takashima M."/>
        </authorList>
    </citation>
    <scope>NUCLEOTIDE SEQUENCE</scope>
    <source>
        <strain evidence="1">HIS019</strain>
    </source>
</reference>